<dbReference type="EMBL" id="CP002786">
    <property type="protein sequence ID" value="AEF40434.1"/>
    <property type="molecule type" value="Genomic_DNA"/>
</dbReference>
<dbReference type="OrthoDB" id="2111648at2"/>
<gene>
    <name evidence="1" type="ordered locus">AS9A_1985</name>
</gene>
<organism evidence="1 2">
    <name type="scientific">Hoyosella subflava (strain DSM 45089 / JCM 17490 / NBRC 109087 / DQS3-9A1)</name>
    <name type="common">Amycolicicoccus subflavus</name>
    <dbReference type="NCBI Taxonomy" id="443218"/>
    <lineage>
        <taxon>Bacteria</taxon>
        <taxon>Bacillati</taxon>
        <taxon>Actinomycetota</taxon>
        <taxon>Actinomycetes</taxon>
        <taxon>Mycobacteriales</taxon>
        <taxon>Hoyosellaceae</taxon>
        <taxon>Hoyosella</taxon>
    </lineage>
</organism>
<dbReference type="KEGG" id="asd:AS9A_1985"/>
<dbReference type="AlphaFoldDB" id="F6ENG3"/>
<dbReference type="Proteomes" id="UP000009235">
    <property type="component" value="Chromosome"/>
</dbReference>
<proteinExistence type="predicted"/>
<dbReference type="InterPro" id="IPR045660">
    <property type="entry name" value="DUF6390"/>
</dbReference>
<dbReference type="STRING" id="443218.AS9A_1985"/>
<evidence type="ECO:0000313" key="1">
    <source>
        <dbReference type="EMBL" id="AEF40434.1"/>
    </source>
</evidence>
<keyword evidence="2" id="KW-1185">Reference proteome</keyword>
<name>F6ENG3_HOYSD</name>
<sequence>MKAAEVASGAAVFARYAYPPNELGYCGPPGVTATVQQLSGAPSPAQARAWARSFDGAWPYLMEIAAASGSADPLRADVVEAYWVGTPLLKEIDPGRLLSRLKDSFRGQAGNLLASARSACAHHSFHVFVVYPWARMLDKGPAALSVLQNCRIRWGKVTEVSDEEVTVLSRPLEYNGELSLGAPTAETARWRVAGQQLAGRPVVGESVALHWDWICDRLEPGQTAQLQTYTEMTLQWVNELLRRHG</sequence>
<reference evidence="1 2" key="1">
    <citation type="journal article" date="2011" name="J. Bacteriol.">
        <title>Complete genome sequence of Amycolicicoccus subflavus DQS3-9A1T, an actinomycete isolated from crude oil-polluted soil.</title>
        <authorList>
            <person name="Cai M."/>
            <person name="Chen W.M."/>
            <person name="Nie Y."/>
            <person name="Chi C.Q."/>
            <person name="Wang Y.N."/>
            <person name="Tang Y.Q."/>
            <person name="Li G.Y."/>
            <person name="Wu X.L."/>
        </authorList>
    </citation>
    <scope>NUCLEOTIDE SEQUENCE [LARGE SCALE GENOMIC DNA]</scope>
    <source>
        <strain evidence="2">DSM 45089 / DQS3-9A1</strain>
    </source>
</reference>
<dbReference type="Pfam" id="PF19927">
    <property type="entry name" value="DUF6390"/>
    <property type="match status" value="1"/>
</dbReference>
<dbReference type="RefSeq" id="WP_013806783.1">
    <property type="nucleotide sequence ID" value="NC_015564.1"/>
</dbReference>
<evidence type="ECO:0000313" key="2">
    <source>
        <dbReference type="Proteomes" id="UP000009235"/>
    </source>
</evidence>
<protein>
    <submittedName>
        <fullName evidence="1">Uncharacterized protein</fullName>
    </submittedName>
</protein>
<accession>F6ENG3</accession>
<dbReference type="HOGENOM" id="CLU_1131747_0_0_11"/>
<dbReference type="eggNOG" id="ENOG50306AN">
    <property type="taxonomic scope" value="Bacteria"/>
</dbReference>